<dbReference type="GeneID" id="29115301"/>
<dbReference type="VEuPathDB" id="FungiDB:CC77DRAFT_1093861"/>
<dbReference type="OMA" id="YSSLYRW"/>
<proteinExistence type="predicted"/>
<reference evidence="1 2" key="1">
    <citation type="submission" date="2016-05" db="EMBL/GenBank/DDBJ databases">
        <title>Comparative analysis of secretome profiles of manganese(II)-oxidizing ascomycete fungi.</title>
        <authorList>
            <consortium name="DOE Joint Genome Institute"/>
            <person name="Zeiner C.A."/>
            <person name="Purvine S.O."/>
            <person name="Zink E.M."/>
            <person name="Wu S."/>
            <person name="Pasa-Tolic L."/>
            <person name="Chaput D.L."/>
            <person name="Haridas S."/>
            <person name="Grigoriev I.V."/>
            <person name="Santelli C.M."/>
            <person name="Hansel C.M."/>
        </authorList>
    </citation>
    <scope>NUCLEOTIDE SEQUENCE [LARGE SCALE GENOMIC DNA]</scope>
    <source>
        <strain evidence="1 2">SRC1lrK2f</strain>
    </source>
</reference>
<dbReference type="KEGG" id="aalt:CC77DRAFT_1093861"/>
<dbReference type="Proteomes" id="UP000077248">
    <property type="component" value="Unassembled WGS sequence"/>
</dbReference>
<evidence type="ECO:0000313" key="2">
    <source>
        <dbReference type="Proteomes" id="UP000077248"/>
    </source>
</evidence>
<organism evidence="1 2">
    <name type="scientific">Alternaria alternata</name>
    <name type="common">Alternaria rot fungus</name>
    <name type="synonym">Torula alternata</name>
    <dbReference type="NCBI Taxonomy" id="5599"/>
    <lineage>
        <taxon>Eukaryota</taxon>
        <taxon>Fungi</taxon>
        <taxon>Dikarya</taxon>
        <taxon>Ascomycota</taxon>
        <taxon>Pezizomycotina</taxon>
        <taxon>Dothideomycetes</taxon>
        <taxon>Pleosporomycetidae</taxon>
        <taxon>Pleosporales</taxon>
        <taxon>Pleosporineae</taxon>
        <taxon>Pleosporaceae</taxon>
        <taxon>Alternaria</taxon>
        <taxon>Alternaria sect. Alternaria</taxon>
        <taxon>Alternaria alternata complex</taxon>
    </lineage>
</organism>
<gene>
    <name evidence="1" type="ORF">CC77DRAFT_1093861</name>
</gene>
<dbReference type="AlphaFoldDB" id="A0A177DQV5"/>
<protein>
    <submittedName>
        <fullName evidence="1">Uncharacterized protein</fullName>
    </submittedName>
</protein>
<keyword evidence="2" id="KW-1185">Reference proteome</keyword>
<evidence type="ECO:0000313" key="1">
    <source>
        <dbReference type="EMBL" id="OAG21521.1"/>
    </source>
</evidence>
<sequence length="298" mass="32935">MPSAISPPSPSQQTKQGLLLVQPRLRDVTPSNASTFFRWTKLHFRDLLNVPDTGSGQVTHALRFCAPESDDQYTHNEKEGSLPKYMYTCVVSDIGHLKADGYNGVSRKLNLEKTRDLEKGEEGVGFREDGEGGAMVFDIVDAKFAVYEEMGSPAMEPSFQMLPTHLTTKSGKGPKSVMVAVHVDLPQATTTIDVDTVPKALQSSLFTLVKAAVPPALKPYSSLYRWSGEDAQPEHHPLISKDGRGEWMVLLLLVDEEGKTLIREHAVMLVQGWVNEERGKLDGGKIEFGVWEGEVLMK</sequence>
<accession>A0A177DQV5</accession>
<dbReference type="EMBL" id="KV441476">
    <property type="protein sequence ID" value="OAG21521.1"/>
    <property type="molecule type" value="Genomic_DNA"/>
</dbReference>
<dbReference type="RefSeq" id="XP_018386942.1">
    <property type="nucleotide sequence ID" value="XM_018529707.1"/>
</dbReference>
<name>A0A177DQV5_ALTAL</name>